<dbReference type="AlphaFoldDB" id="A0A517SIC8"/>
<dbReference type="Gene3D" id="3.40.718.10">
    <property type="entry name" value="Isopropylmalate Dehydrogenase"/>
    <property type="match status" value="1"/>
</dbReference>
<dbReference type="Proteomes" id="UP000315700">
    <property type="component" value="Chromosome"/>
</dbReference>
<reference evidence="4 5" key="1">
    <citation type="submission" date="2019-02" db="EMBL/GenBank/DDBJ databases">
        <title>Deep-cultivation of Planctomycetes and their phenomic and genomic characterization uncovers novel biology.</title>
        <authorList>
            <person name="Wiegand S."/>
            <person name="Jogler M."/>
            <person name="Boedeker C."/>
            <person name="Pinto D."/>
            <person name="Vollmers J."/>
            <person name="Rivas-Marin E."/>
            <person name="Kohn T."/>
            <person name="Peeters S.H."/>
            <person name="Heuer A."/>
            <person name="Rast P."/>
            <person name="Oberbeckmann S."/>
            <person name="Bunk B."/>
            <person name="Jeske O."/>
            <person name="Meyerdierks A."/>
            <person name="Storesund J.E."/>
            <person name="Kallscheuer N."/>
            <person name="Luecker S."/>
            <person name="Lage O.M."/>
            <person name="Pohl T."/>
            <person name="Merkel B.J."/>
            <person name="Hornburger P."/>
            <person name="Mueller R.-W."/>
            <person name="Bruemmer F."/>
            <person name="Labrenz M."/>
            <person name="Spormann A.M."/>
            <person name="Op den Camp H."/>
            <person name="Overmann J."/>
            <person name="Amann R."/>
            <person name="Jetten M.S.M."/>
            <person name="Mascher T."/>
            <person name="Medema M.H."/>
            <person name="Devos D.P."/>
            <person name="Kaster A.-K."/>
            <person name="Ovreas L."/>
            <person name="Rohde M."/>
            <person name="Galperin M.Y."/>
            <person name="Jogler C."/>
        </authorList>
    </citation>
    <scope>NUCLEOTIDE SEQUENCE [LARGE SCALE GENOMIC DNA]</scope>
    <source>
        <strain evidence="4 5">Pan44</strain>
    </source>
</reference>
<evidence type="ECO:0000313" key="4">
    <source>
        <dbReference type="EMBL" id="QDT55883.1"/>
    </source>
</evidence>
<dbReference type="RefSeq" id="WP_145032357.1">
    <property type="nucleotide sequence ID" value="NZ_CP036271.1"/>
</dbReference>
<dbReference type="InterPro" id="IPR024084">
    <property type="entry name" value="IsoPropMal-DH-like_dom"/>
</dbReference>
<keyword evidence="2 4" id="KW-0560">Oxidoreductase</keyword>
<keyword evidence="5" id="KW-1185">Reference proteome</keyword>
<organism evidence="4 5">
    <name type="scientific">Caulifigura coniformis</name>
    <dbReference type="NCBI Taxonomy" id="2527983"/>
    <lineage>
        <taxon>Bacteria</taxon>
        <taxon>Pseudomonadati</taxon>
        <taxon>Planctomycetota</taxon>
        <taxon>Planctomycetia</taxon>
        <taxon>Planctomycetales</taxon>
        <taxon>Planctomycetaceae</taxon>
        <taxon>Caulifigura</taxon>
    </lineage>
</organism>
<dbReference type="EC" id="1.1.1.87" evidence="4"/>
<dbReference type="GO" id="GO:0006102">
    <property type="term" value="P:isocitrate metabolic process"/>
    <property type="evidence" value="ECO:0007669"/>
    <property type="project" value="TreeGrafter"/>
</dbReference>
<name>A0A517SIC8_9PLAN</name>
<dbReference type="GO" id="GO:0047046">
    <property type="term" value="F:homoisocitrate dehydrogenase activity"/>
    <property type="evidence" value="ECO:0007669"/>
    <property type="project" value="UniProtKB-EC"/>
</dbReference>
<dbReference type="GO" id="GO:0004449">
    <property type="term" value="F:isocitrate dehydrogenase (NAD+) activity"/>
    <property type="evidence" value="ECO:0007669"/>
    <property type="project" value="TreeGrafter"/>
</dbReference>
<protein>
    <submittedName>
        <fullName evidence="4">Homoisocitrate dehydrogenase</fullName>
        <ecNumber evidence="4">1.1.1.87</ecNumber>
    </submittedName>
</protein>
<dbReference type="GO" id="GO:0006099">
    <property type="term" value="P:tricarboxylic acid cycle"/>
    <property type="evidence" value="ECO:0007669"/>
    <property type="project" value="TreeGrafter"/>
</dbReference>
<comment type="similarity">
    <text evidence="1">Belongs to the isocitrate and isopropylmalate dehydrogenases family.</text>
</comment>
<evidence type="ECO:0000256" key="2">
    <source>
        <dbReference type="ARBA" id="ARBA00023002"/>
    </source>
</evidence>
<dbReference type="OrthoDB" id="9806254at2"/>
<dbReference type="SMART" id="SM01329">
    <property type="entry name" value="Iso_dh"/>
    <property type="match status" value="1"/>
</dbReference>
<evidence type="ECO:0000313" key="5">
    <source>
        <dbReference type="Proteomes" id="UP000315700"/>
    </source>
</evidence>
<feature type="domain" description="Isopropylmalate dehydrogenase-like" evidence="3">
    <location>
        <begin position="6"/>
        <end position="342"/>
    </location>
</feature>
<dbReference type="SUPFAM" id="SSF53659">
    <property type="entry name" value="Isocitrate/Isopropylmalate dehydrogenase-like"/>
    <property type="match status" value="1"/>
</dbReference>
<dbReference type="Pfam" id="PF00180">
    <property type="entry name" value="Iso_dh"/>
    <property type="match status" value="1"/>
</dbReference>
<evidence type="ECO:0000256" key="1">
    <source>
        <dbReference type="ARBA" id="ARBA00007769"/>
    </source>
</evidence>
<dbReference type="PANTHER" id="PTHR11835:SF34">
    <property type="entry name" value="ISOCITRATE DEHYDROGENASE [NAD] SUBUNIT ALPHA, MITOCHONDRIAL"/>
    <property type="match status" value="1"/>
</dbReference>
<sequence length="350" mass="37247">MRSTHRVTLIPGDGIGPEIVDATVRVLEASGAQLRFEECQAGFGGQSRFGHPVPDETVNSLHRNRIGIKGPLLVDRGGQPVVLNGGARYATANAALRGVCAAFANVRPVRSFAGIRGRYADLTIDLVIVREVSEGIYVGREIEIEPDHSAEATLVTTRAASERIARFAFELARRDSRKRVCAVHKANVLGRTDGLFLRSFYDVASEFPDIKAEDQMIDAAAALMVLNPARFDVIVAPNQYGDILSDLAAAIAGGLGVGPGGNFGNEISLFEACHGAAPDIAGRGIANPLALVLSGAMMLDKLGEEVAARRVRNGVEKFLRRGEGLTPDIGGNGTTRQAADRIVALTRDEE</sequence>
<dbReference type="InParanoid" id="A0A517SIC8"/>
<gene>
    <name evidence="4" type="primary">hicd</name>
    <name evidence="4" type="ORF">Pan44_39310</name>
</gene>
<dbReference type="PANTHER" id="PTHR11835">
    <property type="entry name" value="DECARBOXYLATING DEHYDROGENASES-ISOCITRATE, ISOPROPYLMALATE, TARTRATE"/>
    <property type="match status" value="1"/>
</dbReference>
<evidence type="ECO:0000259" key="3">
    <source>
        <dbReference type="SMART" id="SM01329"/>
    </source>
</evidence>
<proteinExistence type="inferred from homology"/>
<accession>A0A517SIC8</accession>
<dbReference type="EMBL" id="CP036271">
    <property type="protein sequence ID" value="QDT55883.1"/>
    <property type="molecule type" value="Genomic_DNA"/>
</dbReference>
<dbReference type="KEGG" id="ccos:Pan44_39310"/>